<evidence type="ECO:0000313" key="3">
    <source>
        <dbReference type="Proteomes" id="UP001219584"/>
    </source>
</evidence>
<accession>A0ABY8I4V4</accession>
<proteinExistence type="predicted"/>
<reference evidence="2 3" key="1">
    <citation type="submission" date="2023-04" db="EMBL/GenBank/DDBJ databases">
        <title>Nanopore sequencing of Janthinobacterium from water.</title>
        <authorList>
            <person name="Ciuchcinski K."/>
            <person name="Rokowska A."/>
            <person name="Dziewit L."/>
        </authorList>
    </citation>
    <scope>NUCLEOTIDE SEQUENCE [LARGE SCALE GENOMIC DNA]</scope>
    <source>
        <strain evidence="2 3">DEMB2</strain>
    </source>
</reference>
<dbReference type="InterPro" id="IPR036291">
    <property type="entry name" value="NAD(P)-bd_dom_sf"/>
</dbReference>
<protein>
    <submittedName>
        <fullName evidence="2">SDR family oxidoreductase</fullName>
    </submittedName>
</protein>
<evidence type="ECO:0000313" key="2">
    <source>
        <dbReference type="EMBL" id="WFR78982.1"/>
    </source>
</evidence>
<dbReference type="PANTHER" id="PTHR43245">
    <property type="entry name" value="BIFUNCTIONAL POLYMYXIN RESISTANCE PROTEIN ARNA"/>
    <property type="match status" value="1"/>
</dbReference>
<organism evidence="2 3">
    <name type="scientific">Janthinobacterium rivuli</name>
    <dbReference type="NCBI Taxonomy" id="2751478"/>
    <lineage>
        <taxon>Bacteria</taxon>
        <taxon>Pseudomonadati</taxon>
        <taxon>Pseudomonadota</taxon>
        <taxon>Betaproteobacteria</taxon>
        <taxon>Burkholderiales</taxon>
        <taxon>Oxalobacteraceae</taxon>
        <taxon>Janthinobacterium</taxon>
    </lineage>
</organism>
<dbReference type="SUPFAM" id="SSF51735">
    <property type="entry name" value="NAD(P)-binding Rossmann-fold domains"/>
    <property type="match status" value="1"/>
</dbReference>
<evidence type="ECO:0000259" key="1">
    <source>
        <dbReference type="Pfam" id="PF01370"/>
    </source>
</evidence>
<gene>
    <name evidence="2" type="ORF">P9875_25345</name>
</gene>
<name>A0ABY8I4V4_9BURK</name>
<keyword evidence="3" id="KW-1185">Reference proteome</keyword>
<dbReference type="InterPro" id="IPR001509">
    <property type="entry name" value="Epimerase_deHydtase"/>
</dbReference>
<sequence>MKKILVTGASGFVGSALCQTLISRGWPVTGSVRVKSAPFHYASGALNASTDWSAALDDCTCVIHLAARVHVMKEAAADALAAYRAVNVDATMQLARQAAAAGVRRFIFVSSIKVNGEASGKHPFRASDAPAPCDPYGQSKMEAEQQLQAFAATSGMELVIVRPPLVYGPGVRANFQRLMELIKSGWPLPFGAVGNQRSMVALDNLIDLLLVCCTHPKAPGAVLLVSDDHDVSTAELVRMLAAPMGRRARLLAVPTSLMRVAAAAIGKSAQADRVLGSLQIDVAPTKRLLDWHPPVAMQAALNQTVTDFLNHIKS</sequence>
<dbReference type="EMBL" id="CP121464">
    <property type="protein sequence ID" value="WFR78982.1"/>
    <property type="molecule type" value="Genomic_DNA"/>
</dbReference>
<dbReference type="Pfam" id="PF01370">
    <property type="entry name" value="Epimerase"/>
    <property type="match status" value="1"/>
</dbReference>
<dbReference type="InterPro" id="IPR050177">
    <property type="entry name" value="Lipid_A_modif_metabolic_enz"/>
</dbReference>
<feature type="domain" description="NAD-dependent epimerase/dehydratase" evidence="1">
    <location>
        <begin position="4"/>
        <end position="218"/>
    </location>
</feature>
<dbReference type="Proteomes" id="UP001219584">
    <property type="component" value="Chromosome"/>
</dbReference>
<dbReference type="RefSeq" id="WP_099401477.1">
    <property type="nucleotide sequence ID" value="NZ_CP121464.1"/>
</dbReference>
<dbReference type="Gene3D" id="3.40.50.720">
    <property type="entry name" value="NAD(P)-binding Rossmann-like Domain"/>
    <property type="match status" value="1"/>
</dbReference>
<dbReference type="PANTHER" id="PTHR43245:SF58">
    <property type="entry name" value="BLL5923 PROTEIN"/>
    <property type="match status" value="1"/>
</dbReference>
<dbReference type="CDD" id="cd05232">
    <property type="entry name" value="UDP_G4E_4_SDR_e"/>
    <property type="match status" value="1"/>
</dbReference>